<dbReference type="InterPro" id="IPR003347">
    <property type="entry name" value="JmjC_dom"/>
</dbReference>
<name>A0ABW8EJQ5_STRT5</name>
<evidence type="ECO:0000313" key="6">
    <source>
        <dbReference type="Proteomes" id="UP001617351"/>
    </source>
</evidence>
<keyword evidence="6" id="KW-1185">Reference proteome</keyword>
<evidence type="ECO:0000256" key="1">
    <source>
        <dbReference type="ARBA" id="ARBA00001954"/>
    </source>
</evidence>
<evidence type="ECO:0000256" key="3">
    <source>
        <dbReference type="ARBA" id="ARBA00023004"/>
    </source>
</evidence>
<keyword evidence="3" id="KW-0408">Iron</keyword>
<evidence type="ECO:0000313" key="5">
    <source>
        <dbReference type="EMBL" id="MFJ2823502.1"/>
    </source>
</evidence>
<dbReference type="Pfam" id="PF08007">
    <property type="entry name" value="JmjC_2"/>
    <property type="match status" value="1"/>
</dbReference>
<dbReference type="RefSeq" id="WP_402383062.1">
    <property type="nucleotide sequence ID" value="NZ_JBIUYY010000008.1"/>
</dbReference>
<comment type="caution">
    <text evidence="5">The sequence shown here is derived from an EMBL/GenBank/DDBJ whole genome shotgun (WGS) entry which is preliminary data.</text>
</comment>
<gene>
    <name evidence="5" type="ORF">ACIO7M_20625</name>
</gene>
<dbReference type="SUPFAM" id="SSF51197">
    <property type="entry name" value="Clavaminate synthase-like"/>
    <property type="match status" value="1"/>
</dbReference>
<dbReference type="InterPro" id="IPR039994">
    <property type="entry name" value="NO66-like"/>
</dbReference>
<dbReference type="PANTHER" id="PTHR13096">
    <property type="entry name" value="MINA53 MYC INDUCED NUCLEAR ANTIGEN"/>
    <property type="match status" value="1"/>
</dbReference>
<dbReference type="Gene3D" id="2.60.120.650">
    <property type="entry name" value="Cupin"/>
    <property type="match status" value="1"/>
</dbReference>
<evidence type="ECO:0000256" key="2">
    <source>
        <dbReference type="ARBA" id="ARBA00022723"/>
    </source>
</evidence>
<organism evidence="5 6">
    <name type="scientific">Streptomyces toxytricini</name>
    <name type="common">Actinomyces toxytricini</name>
    <dbReference type="NCBI Taxonomy" id="67369"/>
    <lineage>
        <taxon>Bacteria</taxon>
        <taxon>Bacillati</taxon>
        <taxon>Actinomycetota</taxon>
        <taxon>Actinomycetes</taxon>
        <taxon>Kitasatosporales</taxon>
        <taxon>Streptomycetaceae</taxon>
        <taxon>Streptomyces</taxon>
    </lineage>
</organism>
<protein>
    <submittedName>
        <fullName evidence="5">JmjC domain-containing protein</fullName>
    </submittedName>
</protein>
<evidence type="ECO:0000259" key="4">
    <source>
        <dbReference type="PROSITE" id="PS51184"/>
    </source>
</evidence>
<feature type="domain" description="JmjC" evidence="4">
    <location>
        <begin position="101"/>
        <end position="241"/>
    </location>
</feature>
<reference evidence="5 6" key="1">
    <citation type="submission" date="2024-10" db="EMBL/GenBank/DDBJ databases">
        <title>The Natural Products Discovery Center: Release of the First 8490 Sequenced Strains for Exploring Actinobacteria Biosynthetic Diversity.</title>
        <authorList>
            <person name="Kalkreuter E."/>
            <person name="Kautsar S.A."/>
            <person name="Yang D."/>
            <person name="Bader C.D."/>
            <person name="Teijaro C.N."/>
            <person name="Fluegel L."/>
            <person name="Davis C.M."/>
            <person name="Simpson J.R."/>
            <person name="Lauterbach L."/>
            <person name="Steele A.D."/>
            <person name="Gui C."/>
            <person name="Meng S."/>
            <person name="Li G."/>
            <person name="Viehrig K."/>
            <person name="Ye F."/>
            <person name="Su P."/>
            <person name="Kiefer A.F."/>
            <person name="Nichols A."/>
            <person name="Cepeda A.J."/>
            <person name="Yan W."/>
            <person name="Fan B."/>
            <person name="Jiang Y."/>
            <person name="Adhikari A."/>
            <person name="Zheng C.-J."/>
            <person name="Schuster L."/>
            <person name="Cowan T.M."/>
            <person name="Smanski M.J."/>
            <person name="Chevrette M.G."/>
            <person name="De Carvalho L.P.S."/>
            <person name="Shen B."/>
        </authorList>
    </citation>
    <scope>NUCLEOTIDE SEQUENCE [LARGE SCALE GENOMIC DNA]</scope>
    <source>
        <strain evidence="5 6">NPDC087220</strain>
    </source>
</reference>
<dbReference type="PANTHER" id="PTHR13096:SF8">
    <property type="entry name" value="RIBOSOMAL OXYGENASE 1"/>
    <property type="match status" value="1"/>
</dbReference>
<accession>A0ABW8EJQ5</accession>
<sequence>MDREELTRWVGDTDAFLDDRWQTTPALFRHRPGTGPAAPLTLEEIDTAVAGGLLRVPHLEVARAGDPVHSSRYTRARTVAGVTTPGYADPDRLRRLLAEGATLVLRNVEHWHPATRELTGRLEEELGRRVEAFFFVTPPGAQGLDLHRDDADVLLLQVTGSKRWTVRDRPDGPDWSPGATGDGGPVLLAETVRPGEVLYIPRGSAHEAVGGDGLSSHLSLTIREVGTQNLFAALQRLLLDSLPLPARPLDDAALLATAELLLERFRARLPELTAAQVLAHARSAQRADGAVPGLGADPGLAALAERLGTPHGPAAGAAA</sequence>
<keyword evidence="2" id="KW-0479">Metal-binding</keyword>
<dbReference type="EMBL" id="JBIUYY010000008">
    <property type="protein sequence ID" value="MFJ2823502.1"/>
    <property type="molecule type" value="Genomic_DNA"/>
</dbReference>
<proteinExistence type="predicted"/>
<comment type="cofactor">
    <cofactor evidence="1">
        <name>Fe(2+)</name>
        <dbReference type="ChEBI" id="CHEBI:29033"/>
    </cofactor>
</comment>
<dbReference type="Proteomes" id="UP001617351">
    <property type="component" value="Unassembled WGS sequence"/>
</dbReference>
<dbReference type="PROSITE" id="PS51184">
    <property type="entry name" value="JMJC"/>
    <property type="match status" value="1"/>
</dbReference>